<proteinExistence type="predicted"/>
<sequence length="151" mass="16988">MPVANHTSPTTCASRCVCGADLANEVHYAKEDVEGTDKKLIELRNSGASESEIQEAQEARHVAQQRYDDAFKKFMEDINGKEMRIAYVDDEEAVLSDDDEEEEEEEEVVDPEDSEEEDEESEEELGTANMLAGGVDDEDDDDEDDEDYKPE</sequence>
<dbReference type="EMBL" id="MU274984">
    <property type="protein sequence ID" value="KAI0083183.1"/>
    <property type="molecule type" value="Genomic_DNA"/>
</dbReference>
<evidence type="ECO:0000313" key="2">
    <source>
        <dbReference type="Proteomes" id="UP001055072"/>
    </source>
</evidence>
<name>A0ACB8TMI3_9APHY</name>
<dbReference type="Proteomes" id="UP001055072">
    <property type="component" value="Unassembled WGS sequence"/>
</dbReference>
<comment type="caution">
    <text evidence="1">The sequence shown here is derived from an EMBL/GenBank/DDBJ whole genome shotgun (WGS) entry which is preliminary data.</text>
</comment>
<keyword evidence="2" id="KW-1185">Reference proteome</keyword>
<organism evidence="1 2">
    <name type="scientific">Irpex rosettiformis</name>
    <dbReference type="NCBI Taxonomy" id="378272"/>
    <lineage>
        <taxon>Eukaryota</taxon>
        <taxon>Fungi</taxon>
        <taxon>Dikarya</taxon>
        <taxon>Basidiomycota</taxon>
        <taxon>Agaricomycotina</taxon>
        <taxon>Agaricomycetes</taxon>
        <taxon>Polyporales</taxon>
        <taxon>Irpicaceae</taxon>
        <taxon>Irpex</taxon>
    </lineage>
</organism>
<evidence type="ECO:0000313" key="1">
    <source>
        <dbReference type="EMBL" id="KAI0083183.1"/>
    </source>
</evidence>
<gene>
    <name evidence="1" type="ORF">BDY19DRAFT_980349</name>
</gene>
<reference evidence="1" key="1">
    <citation type="journal article" date="2021" name="Environ. Microbiol.">
        <title>Gene family expansions and transcriptome signatures uncover fungal adaptations to wood decay.</title>
        <authorList>
            <person name="Hage H."/>
            <person name="Miyauchi S."/>
            <person name="Viragh M."/>
            <person name="Drula E."/>
            <person name="Min B."/>
            <person name="Chaduli D."/>
            <person name="Navarro D."/>
            <person name="Favel A."/>
            <person name="Norest M."/>
            <person name="Lesage-Meessen L."/>
            <person name="Balint B."/>
            <person name="Merenyi Z."/>
            <person name="de Eugenio L."/>
            <person name="Morin E."/>
            <person name="Martinez A.T."/>
            <person name="Baldrian P."/>
            <person name="Stursova M."/>
            <person name="Martinez M.J."/>
            <person name="Novotny C."/>
            <person name="Magnuson J.K."/>
            <person name="Spatafora J.W."/>
            <person name="Maurice S."/>
            <person name="Pangilinan J."/>
            <person name="Andreopoulos W."/>
            <person name="LaButti K."/>
            <person name="Hundley H."/>
            <person name="Na H."/>
            <person name="Kuo A."/>
            <person name="Barry K."/>
            <person name="Lipzen A."/>
            <person name="Henrissat B."/>
            <person name="Riley R."/>
            <person name="Ahrendt S."/>
            <person name="Nagy L.G."/>
            <person name="Grigoriev I.V."/>
            <person name="Martin F."/>
            <person name="Rosso M.N."/>
        </authorList>
    </citation>
    <scope>NUCLEOTIDE SEQUENCE</scope>
    <source>
        <strain evidence="1">CBS 384.51</strain>
    </source>
</reference>
<protein>
    <submittedName>
        <fullName evidence="1">Uncharacterized protein</fullName>
    </submittedName>
</protein>
<accession>A0ACB8TMI3</accession>